<keyword evidence="2" id="KW-1185">Reference proteome</keyword>
<reference evidence="1 2" key="2">
    <citation type="journal article" date="2017" name="Nature">
        <title>The Apostasia genome and the evolution of orchids.</title>
        <authorList>
            <person name="Zhang G.Q."/>
            <person name="Liu K.W."/>
            <person name="Li Z."/>
            <person name="Lohaus R."/>
            <person name="Hsiao Y.Y."/>
            <person name="Niu S.C."/>
            <person name="Wang J.Y."/>
            <person name="Lin Y.C."/>
            <person name="Xu Q."/>
            <person name="Chen L.J."/>
            <person name="Yoshida K."/>
            <person name="Fujiwara S."/>
            <person name="Wang Z.W."/>
            <person name="Zhang Y.Q."/>
            <person name="Mitsuda N."/>
            <person name="Wang M."/>
            <person name="Liu G.H."/>
            <person name="Pecoraro L."/>
            <person name="Huang H.X."/>
            <person name="Xiao X.J."/>
            <person name="Lin M."/>
            <person name="Wu X.Y."/>
            <person name="Wu W.L."/>
            <person name="Chen Y.Y."/>
            <person name="Chang S.B."/>
            <person name="Sakamoto S."/>
            <person name="Ohme-Takagi M."/>
            <person name="Yagi M."/>
            <person name="Zeng S.J."/>
            <person name="Shen C.Y."/>
            <person name="Yeh C.M."/>
            <person name="Luo Y.B."/>
            <person name="Tsai W.C."/>
            <person name="Van de Peer Y."/>
            <person name="Liu Z.J."/>
        </authorList>
    </citation>
    <scope>NUCLEOTIDE SEQUENCE [LARGE SCALE GENOMIC DNA]</scope>
    <source>
        <tissue evidence="1">The whole plant</tissue>
    </source>
</reference>
<sequence length="92" mass="10833">MDSQLFRLFLRGRDGSRVGMEEEDFWEENWSVNLWRMEDSQRERVMVSIALHLFRPNPDFVLLLPVVEPDQLDSFPCPPASHFVSFFLCTVA</sequence>
<evidence type="ECO:0000313" key="2">
    <source>
        <dbReference type="Proteomes" id="UP000233837"/>
    </source>
</evidence>
<evidence type="ECO:0000313" key="1">
    <source>
        <dbReference type="EMBL" id="PKU82546.1"/>
    </source>
</evidence>
<name>A0A2I0X3R0_9ASPA</name>
<dbReference type="EMBL" id="KZ502186">
    <property type="protein sequence ID" value="PKU82546.1"/>
    <property type="molecule type" value="Genomic_DNA"/>
</dbReference>
<reference evidence="1 2" key="1">
    <citation type="journal article" date="2016" name="Sci. Rep.">
        <title>The Dendrobium catenatum Lindl. genome sequence provides insights into polysaccharide synthase, floral development and adaptive evolution.</title>
        <authorList>
            <person name="Zhang G.Q."/>
            <person name="Xu Q."/>
            <person name="Bian C."/>
            <person name="Tsai W.C."/>
            <person name="Yeh C.M."/>
            <person name="Liu K.W."/>
            <person name="Yoshida K."/>
            <person name="Zhang L.S."/>
            <person name="Chang S.B."/>
            <person name="Chen F."/>
            <person name="Shi Y."/>
            <person name="Su Y.Y."/>
            <person name="Zhang Y.Q."/>
            <person name="Chen L.J."/>
            <person name="Yin Y."/>
            <person name="Lin M."/>
            <person name="Huang H."/>
            <person name="Deng H."/>
            <person name="Wang Z.W."/>
            <person name="Zhu S.L."/>
            <person name="Zhao X."/>
            <person name="Deng C."/>
            <person name="Niu S.C."/>
            <person name="Huang J."/>
            <person name="Wang M."/>
            <person name="Liu G.H."/>
            <person name="Yang H.J."/>
            <person name="Xiao X.J."/>
            <person name="Hsiao Y.Y."/>
            <person name="Wu W.L."/>
            <person name="Chen Y.Y."/>
            <person name="Mitsuda N."/>
            <person name="Ohme-Takagi M."/>
            <person name="Luo Y.B."/>
            <person name="Van de Peer Y."/>
            <person name="Liu Z.J."/>
        </authorList>
    </citation>
    <scope>NUCLEOTIDE SEQUENCE [LARGE SCALE GENOMIC DNA]</scope>
    <source>
        <tissue evidence="1">The whole plant</tissue>
    </source>
</reference>
<proteinExistence type="predicted"/>
<dbReference type="AlphaFoldDB" id="A0A2I0X3R0"/>
<gene>
    <name evidence="1" type="ORF">MA16_Dca020109</name>
</gene>
<organism evidence="1 2">
    <name type="scientific">Dendrobium catenatum</name>
    <dbReference type="NCBI Taxonomy" id="906689"/>
    <lineage>
        <taxon>Eukaryota</taxon>
        <taxon>Viridiplantae</taxon>
        <taxon>Streptophyta</taxon>
        <taxon>Embryophyta</taxon>
        <taxon>Tracheophyta</taxon>
        <taxon>Spermatophyta</taxon>
        <taxon>Magnoliopsida</taxon>
        <taxon>Liliopsida</taxon>
        <taxon>Asparagales</taxon>
        <taxon>Orchidaceae</taxon>
        <taxon>Epidendroideae</taxon>
        <taxon>Malaxideae</taxon>
        <taxon>Dendrobiinae</taxon>
        <taxon>Dendrobium</taxon>
    </lineage>
</organism>
<accession>A0A2I0X3R0</accession>
<dbReference type="Proteomes" id="UP000233837">
    <property type="component" value="Unassembled WGS sequence"/>
</dbReference>
<protein>
    <submittedName>
        <fullName evidence="1">Uncharacterized protein</fullName>
    </submittedName>
</protein>